<feature type="compositionally biased region" description="Low complexity" evidence="1">
    <location>
        <begin position="150"/>
        <end position="161"/>
    </location>
</feature>
<accession>A0A6P1EA40</accession>
<dbReference type="EMBL" id="CP047121">
    <property type="protein sequence ID" value="QHB52475.1"/>
    <property type="molecule type" value="Genomic_DNA"/>
</dbReference>
<feature type="region of interest" description="Disordered" evidence="1">
    <location>
        <begin position="146"/>
        <end position="174"/>
    </location>
</feature>
<dbReference type="InterPro" id="IPR007731">
    <property type="entry name" value="DUF669"/>
</dbReference>
<evidence type="ECO:0000313" key="3">
    <source>
        <dbReference type="Proteomes" id="UP000465035"/>
    </source>
</evidence>
<sequence>MSFKVDYSKITDTNVENGDYEVLISNVEEGANQNTGAEYVNFDMVIRNDISDQKFQNAHVFHRIYRNKKTGEYPDSMIFQIAKAAGMEDGKQYNSFEDFMNDMVGKPLKVRVRNESSEYKGKTYENLNVKRWGKTNFPSVQHVWPNKMKPQNNANPQAPQNKETIDIQDDNLPF</sequence>
<organism evidence="2 3">
    <name type="scientific">Lentilactobacillus hilgardii</name>
    <name type="common">Lactobacillus hilgardii</name>
    <dbReference type="NCBI Taxonomy" id="1588"/>
    <lineage>
        <taxon>Bacteria</taxon>
        <taxon>Bacillati</taxon>
        <taxon>Bacillota</taxon>
        <taxon>Bacilli</taxon>
        <taxon>Lactobacillales</taxon>
        <taxon>Lactobacillaceae</taxon>
        <taxon>Lentilactobacillus</taxon>
    </lineage>
</organism>
<dbReference type="AlphaFoldDB" id="A0A6P1EA40"/>
<dbReference type="Pfam" id="PF05037">
    <property type="entry name" value="DUF669"/>
    <property type="match status" value="1"/>
</dbReference>
<dbReference type="RefSeq" id="WP_159298775.1">
    <property type="nucleotide sequence ID" value="NZ_CP047121.1"/>
</dbReference>
<name>A0A6P1EA40_LENHI</name>
<protein>
    <submittedName>
        <fullName evidence="2">DUF669 domain-containing protein</fullName>
    </submittedName>
</protein>
<evidence type="ECO:0000256" key="1">
    <source>
        <dbReference type="SAM" id="MobiDB-lite"/>
    </source>
</evidence>
<dbReference type="Proteomes" id="UP000465035">
    <property type="component" value="Chromosome"/>
</dbReference>
<evidence type="ECO:0000313" key="2">
    <source>
        <dbReference type="EMBL" id="QHB52475.1"/>
    </source>
</evidence>
<reference evidence="2 3" key="1">
    <citation type="submission" date="2019-12" db="EMBL/GenBank/DDBJ databases">
        <title>Lactobacillus hilgardii FLUB.</title>
        <authorList>
            <person name="Gustaw K."/>
        </authorList>
    </citation>
    <scope>NUCLEOTIDE SEQUENCE [LARGE SCALE GENOMIC DNA]</scope>
    <source>
        <strain evidence="2 3">FLUB</strain>
    </source>
</reference>
<proteinExistence type="predicted"/>
<gene>
    <name evidence="2" type="ORF">GQR93_09850</name>
</gene>
<dbReference type="GeneID" id="69058669"/>